<evidence type="ECO:0000313" key="1">
    <source>
        <dbReference type="EMBL" id="CAK9052382.1"/>
    </source>
</evidence>
<name>A0ABP0MNW4_9DINO</name>
<reference evidence="1 2" key="1">
    <citation type="submission" date="2024-02" db="EMBL/GenBank/DDBJ databases">
        <authorList>
            <person name="Chen Y."/>
            <person name="Shah S."/>
            <person name="Dougan E. K."/>
            <person name="Thang M."/>
            <person name="Chan C."/>
        </authorList>
    </citation>
    <scope>NUCLEOTIDE SEQUENCE [LARGE SCALE GENOMIC DNA]</scope>
</reference>
<gene>
    <name evidence="1" type="ORF">CCMP2556_LOCUS26431</name>
</gene>
<proteinExistence type="predicted"/>
<keyword evidence="2" id="KW-1185">Reference proteome</keyword>
<comment type="caution">
    <text evidence="1">The sequence shown here is derived from an EMBL/GenBank/DDBJ whole genome shotgun (WGS) entry which is preliminary data.</text>
</comment>
<sequence length="359" mass="39225">MTEMELAMAIGMNFKRTNNLEQSLQMRRAYSDLSYLDAVGHFVAHYGGGAEHGFPIVKLLATIEKSFSSSMLLGEEFFLNAVGAAVPSDIDRVRAASNKDKLMPAEMLAQMNLETLQKCALLAKKEGKGRESKQYGSLDESSKAYIGELIAMDKDAGEKAAKTAGVDLASLDAVIEEGPQLCFYKPLQRMASKEESQEGMSTLRWHAFFEGPLPLLSALAVFQMQWIASTMYLWLDAINICWLQASSKPSNLLCAMPPGVDEARAAGTDGQWRFPGTPVGMEFGLQLGAGAFGFGRRLCGGERKCAWLEADSVLKSSRCRRAYGSSSAMMRALGRPSFDNMRSTAALKALQLWSCFVCP</sequence>
<dbReference type="EMBL" id="CAXAMN010018413">
    <property type="protein sequence ID" value="CAK9052382.1"/>
    <property type="molecule type" value="Genomic_DNA"/>
</dbReference>
<organism evidence="1 2">
    <name type="scientific">Durusdinium trenchii</name>
    <dbReference type="NCBI Taxonomy" id="1381693"/>
    <lineage>
        <taxon>Eukaryota</taxon>
        <taxon>Sar</taxon>
        <taxon>Alveolata</taxon>
        <taxon>Dinophyceae</taxon>
        <taxon>Suessiales</taxon>
        <taxon>Symbiodiniaceae</taxon>
        <taxon>Durusdinium</taxon>
    </lineage>
</organism>
<evidence type="ECO:0000313" key="2">
    <source>
        <dbReference type="Proteomes" id="UP001642484"/>
    </source>
</evidence>
<accession>A0ABP0MNW4</accession>
<dbReference type="Proteomes" id="UP001642484">
    <property type="component" value="Unassembled WGS sequence"/>
</dbReference>
<protein>
    <submittedName>
        <fullName evidence="1">Uncharacterized protein</fullName>
    </submittedName>
</protein>